<evidence type="ECO:0008006" key="4">
    <source>
        <dbReference type="Google" id="ProtNLM"/>
    </source>
</evidence>
<accession>A0A4Q7LRJ6</accession>
<keyword evidence="3" id="KW-1185">Reference proteome</keyword>
<gene>
    <name evidence="2" type="ORF">EV685_1541</name>
</gene>
<keyword evidence="1" id="KW-0732">Signal</keyword>
<dbReference type="EMBL" id="SGWV01000008">
    <property type="protein sequence ID" value="RZS56983.1"/>
    <property type="molecule type" value="Genomic_DNA"/>
</dbReference>
<dbReference type="OrthoDB" id="197869at2"/>
<dbReference type="RefSeq" id="WP_130481400.1">
    <property type="nucleotide sequence ID" value="NZ_SGWV01000008.1"/>
</dbReference>
<feature type="chain" id="PRO_5020728243" description="Porin-like protein" evidence="1">
    <location>
        <begin position="26"/>
        <end position="426"/>
    </location>
</feature>
<proteinExistence type="predicted"/>
<name>A0A4Q7LRJ6_9BURK</name>
<dbReference type="AlphaFoldDB" id="A0A4Q7LRJ6"/>
<dbReference type="Proteomes" id="UP000293433">
    <property type="component" value="Unassembled WGS sequence"/>
</dbReference>
<sequence>MRCASRFRWALLAACLSGSLLSVQASEDAVEPVPPTLQTDNTAASPVWRINTFGTLAMARLNAAGLQLRQENTAPSGIGANWTGSYDSRLGVQISYEARPGLDLTLQPVWRRQTSTDRMGAEVDWAYVDWKPAPDWAFKVGRFGSPLFLGSEQRSLGLSQPWVRPPAEVYGQLGQVPSLDGVWLRRSLSQVDRTVQVDAYLARHRERRGDQAVEHHPIGGLRLQLLGTDWTWQAMAAQAHTRLRLSPQSPVLQALALLGAPAVGGDPVAALEYDVRDIRRLRFLSLGVRHDGRPWLLQAEVARISSDNRALPGSVGAYVTVGRQWQDWLLHLSWSGLRGIDPREESRFSGVAAQLVSDLQASQRRDGQHRLALGLRHDLQPGLALKAQIDRIRPRSTSPAGMFLEPQLPPGQRTVLLYSLAVDWAY</sequence>
<reference evidence="2 3" key="1">
    <citation type="submission" date="2019-02" db="EMBL/GenBank/DDBJ databases">
        <title>Genomic Encyclopedia of Type Strains, Phase IV (KMG-IV): sequencing the most valuable type-strain genomes for metagenomic binning, comparative biology and taxonomic classification.</title>
        <authorList>
            <person name="Goeker M."/>
        </authorList>
    </citation>
    <scope>NUCLEOTIDE SEQUENCE [LARGE SCALE GENOMIC DNA]</scope>
    <source>
        <strain evidence="2 3">DSM 10617</strain>
    </source>
</reference>
<feature type="signal peptide" evidence="1">
    <location>
        <begin position="1"/>
        <end position="25"/>
    </location>
</feature>
<dbReference type="SUPFAM" id="SSF56935">
    <property type="entry name" value="Porins"/>
    <property type="match status" value="1"/>
</dbReference>
<evidence type="ECO:0000256" key="1">
    <source>
        <dbReference type="SAM" id="SignalP"/>
    </source>
</evidence>
<protein>
    <recommendedName>
        <fullName evidence="4">Porin-like protein</fullName>
    </recommendedName>
</protein>
<comment type="caution">
    <text evidence="2">The sequence shown here is derived from an EMBL/GenBank/DDBJ whole genome shotgun (WGS) entry which is preliminary data.</text>
</comment>
<organism evidence="2 3">
    <name type="scientific">Sphaerotilus mobilis</name>
    <dbReference type="NCBI Taxonomy" id="47994"/>
    <lineage>
        <taxon>Bacteria</taxon>
        <taxon>Pseudomonadati</taxon>
        <taxon>Pseudomonadota</taxon>
        <taxon>Betaproteobacteria</taxon>
        <taxon>Burkholderiales</taxon>
        <taxon>Sphaerotilaceae</taxon>
        <taxon>Sphaerotilus</taxon>
    </lineage>
</organism>
<evidence type="ECO:0000313" key="2">
    <source>
        <dbReference type="EMBL" id="RZS56983.1"/>
    </source>
</evidence>
<evidence type="ECO:0000313" key="3">
    <source>
        <dbReference type="Proteomes" id="UP000293433"/>
    </source>
</evidence>